<dbReference type="PROSITE" id="PS51840">
    <property type="entry name" value="C2_NT"/>
    <property type="match status" value="1"/>
</dbReference>
<proteinExistence type="predicted"/>
<organism evidence="4 5">
    <name type="scientific">Halteria grandinella</name>
    <dbReference type="NCBI Taxonomy" id="5974"/>
    <lineage>
        <taxon>Eukaryota</taxon>
        <taxon>Sar</taxon>
        <taxon>Alveolata</taxon>
        <taxon>Ciliophora</taxon>
        <taxon>Intramacronucleata</taxon>
        <taxon>Spirotrichea</taxon>
        <taxon>Stichotrichia</taxon>
        <taxon>Sporadotrichida</taxon>
        <taxon>Halteriidae</taxon>
        <taxon>Halteria</taxon>
    </lineage>
</organism>
<feature type="coiled-coil region" evidence="1">
    <location>
        <begin position="181"/>
        <end position="256"/>
    </location>
</feature>
<evidence type="ECO:0000256" key="1">
    <source>
        <dbReference type="SAM" id="Coils"/>
    </source>
</evidence>
<feature type="region of interest" description="Disordered" evidence="2">
    <location>
        <begin position="149"/>
        <end position="168"/>
    </location>
</feature>
<evidence type="ECO:0000259" key="3">
    <source>
        <dbReference type="PROSITE" id="PS51840"/>
    </source>
</evidence>
<protein>
    <recommendedName>
        <fullName evidence="3">C2 NT-type domain-containing protein</fullName>
    </recommendedName>
</protein>
<reference evidence="4" key="1">
    <citation type="submission" date="2019-06" db="EMBL/GenBank/DDBJ databases">
        <authorList>
            <person name="Zheng W."/>
        </authorList>
    </citation>
    <scope>NUCLEOTIDE SEQUENCE</scope>
    <source>
        <strain evidence="4">QDHG01</strain>
    </source>
</reference>
<evidence type="ECO:0000256" key="2">
    <source>
        <dbReference type="SAM" id="MobiDB-lite"/>
    </source>
</evidence>
<gene>
    <name evidence="4" type="ORF">FGO68_gene11755</name>
</gene>
<evidence type="ECO:0000313" key="4">
    <source>
        <dbReference type="EMBL" id="TNV78995.1"/>
    </source>
</evidence>
<sequence>MAKYFQRIGTEKKDFIITVKLISFQADLQTKSYFSIQWKRGPQTEDSPVFELNPISGNTTIINEQFSRQSQLYRDTKSGRFLKKTCNFKLKKWESASSRVIDEVEIDMAPFINSGTSNITRIKFPGGSGSSDTGLNAVLEVDIKLQEGLLAGNSPGQEDEEQEEGGRMESFVSPQILEGEVNRLNLQIAEYQRQVSESRQAQQKLEDELRRKDKQLDKIIKQHQLELSETEQSKVIQQLRDKLTQQEQEISSLQSANAQQFIELSAHSDEIDTLKRKLLERDAVLDVSHFSHVNSQANLSHAHINHQIQLQDSREEVAHERMLKLKELDELNHTREQVEKLTSEVTEHRRNAQIPVEEPAQQKNILQVKMESALMKQIKELEVKLDAANHAALTGKRFDDFDHFAY</sequence>
<dbReference type="EMBL" id="RRYP01009542">
    <property type="protein sequence ID" value="TNV78995.1"/>
    <property type="molecule type" value="Genomic_DNA"/>
</dbReference>
<keyword evidence="5" id="KW-1185">Reference proteome</keyword>
<dbReference type="OrthoDB" id="5799458at2759"/>
<dbReference type="Proteomes" id="UP000785679">
    <property type="component" value="Unassembled WGS sequence"/>
</dbReference>
<name>A0A8J8T231_HALGN</name>
<keyword evidence="1" id="KW-0175">Coiled coil</keyword>
<evidence type="ECO:0000313" key="5">
    <source>
        <dbReference type="Proteomes" id="UP000785679"/>
    </source>
</evidence>
<dbReference type="Pfam" id="PF10358">
    <property type="entry name" value="NT-C2"/>
    <property type="match status" value="1"/>
</dbReference>
<feature type="domain" description="C2 NT-type" evidence="3">
    <location>
        <begin position="5"/>
        <end position="147"/>
    </location>
</feature>
<feature type="coiled-coil region" evidence="1">
    <location>
        <begin position="324"/>
        <end position="391"/>
    </location>
</feature>
<accession>A0A8J8T231</accession>
<dbReference type="AlphaFoldDB" id="A0A8J8T231"/>
<dbReference type="InterPro" id="IPR019448">
    <property type="entry name" value="NT-C2"/>
</dbReference>
<comment type="caution">
    <text evidence="4">The sequence shown here is derived from an EMBL/GenBank/DDBJ whole genome shotgun (WGS) entry which is preliminary data.</text>
</comment>